<accession>X1CY15</accession>
<keyword evidence="5 6" id="KW-0472">Membrane</keyword>
<dbReference type="SUPFAM" id="SSF82861">
    <property type="entry name" value="Mechanosensitive channel protein MscS (YggB), transmembrane region"/>
    <property type="match status" value="1"/>
</dbReference>
<protein>
    <recommendedName>
        <fullName evidence="7">Mechanosensitive ion channel MscS domain-containing protein</fullName>
    </recommendedName>
</protein>
<dbReference type="Pfam" id="PF00924">
    <property type="entry name" value="MS_channel_2nd"/>
    <property type="match status" value="1"/>
</dbReference>
<feature type="transmembrane region" description="Helical" evidence="6">
    <location>
        <begin position="102"/>
        <end position="121"/>
    </location>
</feature>
<dbReference type="InterPro" id="IPR023408">
    <property type="entry name" value="MscS_beta-dom_sf"/>
</dbReference>
<proteinExistence type="inferred from homology"/>
<dbReference type="GO" id="GO:0055085">
    <property type="term" value="P:transmembrane transport"/>
    <property type="evidence" value="ECO:0007669"/>
    <property type="project" value="InterPro"/>
</dbReference>
<keyword evidence="3 6" id="KW-0812">Transmembrane</keyword>
<dbReference type="InterPro" id="IPR010920">
    <property type="entry name" value="LSM_dom_sf"/>
</dbReference>
<dbReference type="InterPro" id="IPR052702">
    <property type="entry name" value="MscS-like_channel"/>
</dbReference>
<comment type="subcellular location">
    <subcellularLocation>
        <location evidence="1">Membrane</location>
        <topology evidence="1">Multi-pass membrane protein</topology>
    </subcellularLocation>
</comment>
<evidence type="ECO:0000256" key="2">
    <source>
        <dbReference type="ARBA" id="ARBA00008017"/>
    </source>
</evidence>
<feature type="transmembrane region" description="Helical" evidence="6">
    <location>
        <begin position="127"/>
        <end position="156"/>
    </location>
</feature>
<dbReference type="Gene3D" id="1.10.287.1260">
    <property type="match status" value="1"/>
</dbReference>
<feature type="non-terminal residue" evidence="8">
    <location>
        <position position="1"/>
    </location>
</feature>
<feature type="transmembrane region" description="Helical" evidence="6">
    <location>
        <begin position="63"/>
        <end position="81"/>
    </location>
</feature>
<dbReference type="InterPro" id="IPR011014">
    <property type="entry name" value="MscS_channel_TM-2"/>
</dbReference>
<name>X1CY15_9ZZZZ</name>
<organism evidence="8">
    <name type="scientific">marine sediment metagenome</name>
    <dbReference type="NCBI Taxonomy" id="412755"/>
    <lineage>
        <taxon>unclassified sequences</taxon>
        <taxon>metagenomes</taxon>
        <taxon>ecological metagenomes</taxon>
    </lineage>
</organism>
<reference evidence="8" key="1">
    <citation type="journal article" date="2014" name="Front. Microbiol.">
        <title>High frequency of phylogenetically diverse reductive dehalogenase-homologous genes in deep subseafloor sedimentary metagenomes.</title>
        <authorList>
            <person name="Kawai M."/>
            <person name="Futagami T."/>
            <person name="Toyoda A."/>
            <person name="Takaki Y."/>
            <person name="Nishi S."/>
            <person name="Hori S."/>
            <person name="Arai W."/>
            <person name="Tsubouchi T."/>
            <person name="Morono Y."/>
            <person name="Uchiyama I."/>
            <person name="Ito T."/>
            <person name="Fujiyama A."/>
            <person name="Inagaki F."/>
            <person name="Takami H."/>
        </authorList>
    </citation>
    <scope>NUCLEOTIDE SEQUENCE</scope>
    <source>
        <strain evidence="8">Expedition CK06-06</strain>
    </source>
</reference>
<evidence type="ECO:0000256" key="5">
    <source>
        <dbReference type="ARBA" id="ARBA00023136"/>
    </source>
</evidence>
<dbReference type="PANTHER" id="PTHR30347:SF1">
    <property type="entry name" value="MECHANOSENSITIVE CHANNEL MSCK"/>
    <property type="match status" value="1"/>
</dbReference>
<dbReference type="EMBL" id="BART01024128">
    <property type="protein sequence ID" value="GAH00925.1"/>
    <property type="molecule type" value="Genomic_DNA"/>
</dbReference>
<sequence>DNLLIIQDILTKEIIADRKGIGSARARLGLIFGNNWDRLVGLADYHLFSIGDTAVTPAGLVKMLFILGMALGISWLIRYLLARGLRRKRAAQSPAFYTLGRILHYIIVMAGSFAALGSIGIDFTSFALIAGALSVGIGFSLQAIVSNFVSGLILLFEGTLRVGDFIEMDGDLRGVVKEINTRATVINTRLRCHIDRN</sequence>
<evidence type="ECO:0000256" key="6">
    <source>
        <dbReference type="SAM" id="Phobius"/>
    </source>
</evidence>
<keyword evidence="4 6" id="KW-1133">Transmembrane helix</keyword>
<dbReference type="Gene3D" id="2.30.30.60">
    <property type="match status" value="1"/>
</dbReference>
<dbReference type="AlphaFoldDB" id="X1CY15"/>
<evidence type="ECO:0000256" key="1">
    <source>
        <dbReference type="ARBA" id="ARBA00004141"/>
    </source>
</evidence>
<dbReference type="GO" id="GO:0016020">
    <property type="term" value="C:membrane"/>
    <property type="evidence" value="ECO:0007669"/>
    <property type="project" value="UniProtKB-SubCell"/>
</dbReference>
<evidence type="ECO:0000313" key="8">
    <source>
        <dbReference type="EMBL" id="GAH00925.1"/>
    </source>
</evidence>
<dbReference type="SUPFAM" id="SSF50182">
    <property type="entry name" value="Sm-like ribonucleoproteins"/>
    <property type="match status" value="1"/>
</dbReference>
<evidence type="ECO:0000256" key="4">
    <source>
        <dbReference type="ARBA" id="ARBA00022989"/>
    </source>
</evidence>
<comment type="caution">
    <text evidence="8">The sequence shown here is derived from an EMBL/GenBank/DDBJ whole genome shotgun (WGS) entry which is preliminary data.</text>
</comment>
<dbReference type="InterPro" id="IPR006685">
    <property type="entry name" value="MscS_channel_2nd"/>
</dbReference>
<comment type="similarity">
    <text evidence="2">Belongs to the MscS (TC 1.A.23) family.</text>
</comment>
<dbReference type="PANTHER" id="PTHR30347">
    <property type="entry name" value="POTASSIUM CHANNEL RELATED"/>
    <property type="match status" value="1"/>
</dbReference>
<feature type="domain" description="Mechanosensitive ion channel MscS" evidence="7">
    <location>
        <begin position="144"/>
        <end position="188"/>
    </location>
</feature>
<evidence type="ECO:0000256" key="3">
    <source>
        <dbReference type="ARBA" id="ARBA00022692"/>
    </source>
</evidence>
<evidence type="ECO:0000259" key="7">
    <source>
        <dbReference type="Pfam" id="PF00924"/>
    </source>
</evidence>
<gene>
    <name evidence="8" type="ORF">S01H4_43692</name>
</gene>